<dbReference type="Pfam" id="PF00903">
    <property type="entry name" value="Glyoxalase"/>
    <property type="match status" value="1"/>
</dbReference>
<evidence type="ECO:0000313" key="2">
    <source>
        <dbReference type="EMBL" id="TQL49098.1"/>
    </source>
</evidence>
<proteinExistence type="predicted"/>
<evidence type="ECO:0000259" key="1">
    <source>
        <dbReference type="PROSITE" id="PS51819"/>
    </source>
</evidence>
<dbReference type="Gene3D" id="3.10.180.10">
    <property type="entry name" value="2,3-Dihydroxybiphenyl 1,2-Dioxygenase, domain 1"/>
    <property type="match status" value="1"/>
</dbReference>
<dbReference type="AlphaFoldDB" id="A0A542YLY8"/>
<dbReference type="InterPro" id="IPR037523">
    <property type="entry name" value="VOC_core"/>
</dbReference>
<reference evidence="2 3" key="1">
    <citation type="submission" date="2019-06" db="EMBL/GenBank/DDBJ databases">
        <title>Sequencing the genomes of 1000 actinobacteria strains.</title>
        <authorList>
            <person name="Klenk H.-P."/>
        </authorList>
    </citation>
    <scope>NUCLEOTIDE SEQUENCE [LARGE SCALE GENOMIC DNA]</scope>
    <source>
        <strain evidence="2 3">DSM 12335</strain>
    </source>
</reference>
<sequence>MLRGLSTIVYTAEDVAEAVDWYARVLGAEPYFRRPEEGPPAYAEFRIGDYAHELGIMDRRYWPDAAVLDGPASGASVAYWAVDDVRAARQRLLDLGAVALEEVTVRGPGFVTASVRDPFGNVLGIMENQHYQEVLAQRPAGLRG</sequence>
<dbReference type="InterPro" id="IPR029068">
    <property type="entry name" value="Glyas_Bleomycin-R_OHBP_Dase"/>
</dbReference>
<dbReference type="PROSITE" id="PS51819">
    <property type="entry name" value="VOC"/>
    <property type="match status" value="1"/>
</dbReference>
<dbReference type="EMBL" id="VFOP01000001">
    <property type="protein sequence ID" value="TQL49098.1"/>
    <property type="molecule type" value="Genomic_DNA"/>
</dbReference>
<protein>
    <submittedName>
        <fullName evidence="2">Putative glyoxalase superfamily protein PhnB</fullName>
    </submittedName>
</protein>
<dbReference type="SUPFAM" id="SSF54593">
    <property type="entry name" value="Glyoxalase/Bleomycin resistance protein/Dihydroxybiphenyl dioxygenase"/>
    <property type="match status" value="1"/>
</dbReference>
<dbReference type="PANTHER" id="PTHR34109">
    <property type="entry name" value="BNAUNNG04460D PROTEIN-RELATED"/>
    <property type="match status" value="1"/>
</dbReference>
<keyword evidence="3" id="KW-1185">Reference proteome</keyword>
<accession>A0A542YLY8</accession>
<name>A0A542YLY8_9MICO</name>
<comment type="caution">
    <text evidence="2">The sequence shown here is derived from an EMBL/GenBank/DDBJ whole genome shotgun (WGS) entry which is preliminary data.</text>
</comment>
<gene>
    <name evidence="2" type="ORF">FB467_0163</name>
</gene>
<organism evidence="2 3">
    <name type="scientific">Ornithinicoccus hortensis</name>
    <dbReference type="NCBI Taxonomy" id="82346"/>
    <lineage>
        <taxon>Bacteria</taxon>
        <taxon>Bacillati</taxon>
        <taxon>Actinomycetota</taxon>
        <taxon>Actinomycetes</taxon>
        <taxon>Micrococcales</taxon>
        <taxon>Intrasporangiaceae</taxon>
        <taxon>Ornithinicoccus</taxon>
    </lineage>
</organism>
<dbReference type="Proteomes" id="UP000319516">
    <property type="component" value="Unassembled WGS sequence"/>
</dbReference>
<feature type="domain" description="VOC" evidence="1">
    <location>
        <begin position="4"/>
        <end position="128"/>
    </location>
</feature>
<evidence type="ECO:0000313" key="3">
    <source>
        <dbReference type="Proteomes" id="UP000319516"/>
    </source>
</evidence>
<dbReference type="OrthoDB" id="4548523at2"/>
<dbReference type="RefSeq" id="WP_141783402.1">
    <property type="nucleotide sequence ID" value="NZ_BAAAIK010000008.1"/>
</dbReference>
<dbReference type="InterPro" id="IPR004360">
    <property type="entry name" value="Glyas_Fos-R_dOase_dom"/>
</dbReference>